<feature type="compositionally biased region" description="Basic and acidic residues" evidence="1">
    <location>
        <begin position="1"/>
        <end position="13"/>
    </location>
</feature>
<dbReference type="Proteomes" id="UP000481421">
    <property type="component" value="Unassembled WGS sequence"/>
</dbReference>
<sequence>MTLRSHNAEESGDGRIGGANEMLRAQNEPDALDQEEGRDAVLRKRKSNGAFDLPVSRKDAVPPKWQRRHPSCLVSWAVIEVAFCRSARARRTNAGAAFARGHAK</sequence>
<feature type="region of interest" description="Disordered" evidence="1">
    <location>
        <begin position="1"/>
        <end position="38"/>
    </location>
</feature>
<organism evidence="2 3">
    <name type="scientific">Pseudotabrizicola algicola</name>
    <dbReference type="NCBI Taxonomy" id="2709381"/>
    <lineage>
        <taxon>Bacteria</taxon>
        <taxon>Pseudomonadati</taxon>
        <taxon>Pseudomonadota</taxon>
        <taxon>Alphaproteobacteria</taxon>
        <taxon>Rhodobacterales</taxon>
        <taxon>Paracoccaceae</taxon>
        <taxon>Pseudotabrizicola</taxon>
    </lineage>
</organism>
<protein>
    <submittedName>
        <fullName evidence="2">Uncharacterized protein</fullName>
    </submittedName>
</protein>
<dbReference type="AlphaFoldDB" id="A0A6B3RQY9"/>
<reference evidence="2 3" key="1">
    <citation type="submission" date="2020-02" db="EMBL/GenBank/DDBJ databases">
        <title>Rhodobacter algicola sp. nov., isolated from microalga culture.</title>
        <authorList>
            <person name="Park C.-Y."/>
        </authorList>
    </citation>
    <scope>NUCLEOTIDE SEQUENCE [LARGE SCALE GENOMIC DNA]</scope>
    <source>
        <strain evidence="2 3">ETT8</strain>
    </source>
</reference>
<evidence type="ECO:0000313" key="3">
    <source>
        <dbReference type="Proteomes" id="UP000481421"/>
    </source>
</evidence>
<dbReference type="EMBL" id="JAAIKE010000002">
    <property type="protein sequence ID" value="NEX46405.1"/>
    <property type="molecule type" value="Genomic_DNA"/>
</dbReference>
<accession>A0A6B3RQY9</accession>
<comment type="caution">
    <text evidence="2">The sequence shown here is derived from an EMBL/GenBank/DDBJ whole genome shotgun (WGS) entry which is preliminary data.</text>
</comment>
<dbReference type="RefSeq" id="WP_164611044.1">
    <property type="nucleotide sequence ID" value="NZ_JAAIKE010000002.1"/>
</dbReference>
<keyword evidence="3" id="KW-1185">Reference proteome</keyword>
<gene>
    <name evidence="2" type="ORF">G3572_09310</name>
</gene>
<proteinExistence type="predicted"/>
<name>A0A6B3RQY9_9RHOB</name>
<evidence type="ECO:0000256" key="1">
    <source>
        <dbReference type="SAM" id="MobiDB-lite"/>
    </source>
</evidence>
<evidence type="ECO:0000313" key="2">
    <source>
        <dbReference type="EMBL" id="NEX46405.1"/>
    </source>
</evidence>